<dbReference type="AlphaFoldDB" id="A0A4R7JST4"/>
<dbReference type="NCBIfam" id="TIGR01730">
    <property type="entry name" value="RND_mfp"/>
    <property type="match status" value="1"/>
</dbReference>
<protein>
    <submittedName>
        <fullName evidence="4">Multidrug efflux system membrane fusion protein</fullName>
    </submittedName>
</protein>
<dbReference type="Pfam" id="PF25917">
    <property type="entry name" value="BSH_RND"/>
    <property type="match status" value="1"/>
</dbReference>
<dbReference type="EMBL" id="SOAX01000003">
    <property type="protein sequence ID" value="TDT41352.1"/>
    <property type="molecule type" value="Genomic_DNA"/>
</dbReference>
<feature type="coiled-coil region" evidence="2">
    <location>
        <begin position="152"/>
        <end position="179"/>
    </location>
</feature>
<feature type="domain" description="Multidrug resistance protein MdtA-like barrel-sandwich hybrid" evidence="3">
    <location>
        <begin position="80"/>
        <end position="208"/>
    </location>
</feature>
<name>A0A4R7JST4_9GAMM</name>
<evidence type="ECO:0000256" key="1">
    <source>
        <dbReference type="ARBA" id="ARBA00009477"/>
    </source>
</evidence>
<dbReference type="Gene3D" id="2.40.50.100">
    <property type="match status" value="1"/>
</dbReference>
<reference evidence="4 5" key="1">
    <citation type="submission" date="2019-03" db="EMBL/GenBank/DDBJ databases">
        <title>Genomic Encyclopedia of Type Strains, Phase IV (KMG-IV): sequencing the most valuable type-strain genomes for metagenomic binning, comparative biology and taxonomic classification.</title>
        <authorList>
            <person name="Goeker M."/>
        </authorList>
    </citation>
    <scope>NUCLEOTIDE SEQUENCE [LARGE SCALE GENOMIC DNA]</scope>
    <source>
        <strain evidence="4 5">DSM 15505</strain>
    </source>
</reference>
<keyword evidence="2" id="KW-0175">Coiled coil</keyword>
<dbReference type="Gene3D" id="2.40.30.170">
    <property type="match status" value="1"/>
</dbReference>
<dbReference type="PANTHER" id="PTHR30469">
    <property type="entry name" value="MULTIDRUG RESISTANCE PROTEIN MDTA"/>
    <property type="match status" value="1"/>
</dbReference>
<dbReference type="Proteomes" id="UP000295830">
    <property type="component" value="Unassembled WGS sequence"/>
</dbReference>
<evidence type="ECO:0000256" key="2">
    <source>
        <dbReference type="SAM" id="Coils"/>
    </source>
</evidence>
<sequence>METPEKRSLSHHRSALIAGLIFIAAALWMLSGLFSAPDSHNSGETGAKQADEPASVRVFESRHQLIQDRVIITGRTLADRSVAVKAETDGVVEKLHFERGNRVAQGDLLVELAIESRQARLQEARSLVEQREIEFRAAQQLRRQDSIAETSLASARAALEAARAQLEMAVSEAERTRIRSPIEGLIETRDVEQGDFMSRGAPVATVVDLNPIRVKGSLSERHLNRIEIGSRAEVRLINGSVHEGEVAFVGRVAEAGTRTFPVEVVIENDDRAIIEGLTAEVTLFADELAAHRVPSSMLTLADDGTLGVKGVNGAGEVVFYPVEVVRDTSDGVWLTGLPESARLIAVGHEFVSVGQPVQTVPYEGFETPGDSG</sequence>
<organism evidence="4 5">
    <name type="scientific">Halospina denitrificans</name>
    <dbReference type="NCBI Taxonomy" id="332522"/>
    <lineage>
        <taxon>Bacteria</taxon>
        <taxon>Pseudomonadati</taxon>
        <taxon>Pseudomonadota</taxon>
        <taxon>Gammaproteobacteria</taxon>
        <taxon>Halospina</taxon>
    </lineage>
</organism>
<dbReference type="GO" id="GO:0015562">
    <property type="term" value="F:efflux transmembrane transporter activity"/>
    <property type="evidence" value="ECO:0007669"/>
    <property type="project" value="TreeGrafter"/>
</dbReference>
<dbReference type="Gene3D" id="1.10.287.470">
    <property type="entry name" value="Helix hairpin bin"/>
    <property type="match status" value="1"/>
</dbReference>
<comment type="similarity">
    <text evidence="1">Belongs to the membrane fusion protein (MFP) (TC 8.A.1) family.</text>
</comment>
<dbReference type="PANTHER" id="PTHR30469:SF29">
    <property type="entry name" value="BLR2860 PROTEIN"/>
    <property type="match status" value="1"/>
</dbReference>
<proteinExistence type="inferred from homology"/>
<dbReference type="InterPro" id="IPR058625">
    <property type="entry name" value="MdtA-like_BSH"/>
</dbReference>
<dbReference type="SUPFAM" id="SSF111369">
    <property type="entry name" value="HlyD-like secretion proteins"/>
    <property type="match status" value="1"/>
</dbReference>
<comment type="caution">
    <text evidence="4">The sequence shown here is derived from an EMBL/GenBank/DDBJ whole genome shotgun (WGS) entry which is preliminary data.</text>
</comment>
<keyword evidence="5" id="KW-1185">Reference proteome</keyword>
<evidence type="ECO:0000259" key="3">
    <source>
        <dbReference type="Pfam" id="PF25917"/>
    </source>
</evidence>
<accession>A0A4R7JST4</accession>
<evidence type="ECO:0000313" key="4">
    <source>
        <dbReference type="EMBL" id="TDT41352.1"/>
    </source>
</evidence>
<dbReference type="OrthoDB" id="9806939at2"/>
<dbReference type="RefSeq" id="WP_133735724.1">
    <property type="nucleotide sequence ID" value="NZ_SOAX01000003.1"/>
</dbReference>
<dbReference type="GO" id="GO:1990281">
    <property type="term" value="C:efflux pump complex"/>
    <property type="evidence" value="ECO:0007669"/>
    <property type="project" value="TreeGrafter"/>
</dbReference>
<gene>
    <name evidence="4" type="ORF">DES49_1435</name>
</gene>
<dbReference type="InterPro" id="IPR006143">
    <property type="entry name" value="RND_pump_MFP"/>
</dbReference>
<evidence type="ECO:0000313" key="5">
    <source>
        <dbReference type="Proteomes" id="UP000295830"/>
    </source>
</evidence>